<feature type="compositionally biased region" description="Polar residues" evidence="1">
    <location>
        <begin position="25"/>
        <end position="35"/>
    </location>
</feature>
<reference evidence="2 3" key="1">
    <citation type="journal article" date="2023" name="G3 (Bethesda)">
        <title>A chromosome-length genome assembly and annotation of blackberry (Rubus argutus, cv. 'Hillquist').</title>
        <authorList>
            <person name="Bruna T."/>
            <person name="Aryal R."/>
            <person name="Dudchenko O."/>
            <person name="Sargent D.J."/>
            <person name="Mead D."/>
            <person name="Buti M."/>
            <person name="Cavallini A."/>
            <person name="Hytonen T."/>
            <person name="Andres J."/>
            <person name="Pham M."/>
            <person name="Weisz D."/>
            <person name="Mascagni F."/>
            <person name="Usai G."/>
            <person name="Natali L."/>
            <person name="Bassil N."/>
            <person name="Fernandez G.E."/>
            <person name="Lomsadze A."/>
            <person name="Armour M."/>
            <person name="Olukolu B."/>
            <person name="Poorten T."/>
            <person name="Britton C."/>
            <person name="Davik J."/>
            <person name="Ashrafi H."/>
            <person name="Aiden E.L."/>
            <person name="Borodovsky M."/>
            <person name="Worthington M."/>
        </authorList>
    </citation>
    <scope>NUCLEOTIDE SEQUENCE [LARGE SCALE GENOMIC DNA]</scope>
    <source>
        <strain evidence="2">PI 553951</strain>
    </source>
</reference>
<sequence>MGEHNDGAGGNPSDNCLSGDAFELQPQQRTQSSPLQFPPKDNNPNNSFSPNQPRATFITQPSQPPSPICNASSPFSRRRYCCHCRSTYAASPFTSPSTFSPAFDL</sequence>
<protein>
    <submittedName>
        <fullName evidence="2">Uncharacterized protein</fullName>
    </submittedName>
</protein>
<keyword evidence="3" id="KW-1185">Reference proteome</keyword>
<dbReference type="Proteomes" id="UP001457282">
    <property type="component" value="Unassembled WGS sequence"/>
</dbReference>
<dbReference type="EMBL" id="JBEDUW010000007">
    <property type="protein sequence ID" value="KAK9912480.1"/>
    <property type="molecule type" value="Genomic_DNA"/>
</dbReference>
<proteinExistence type="predicted"/>
<accession>A0AAW1VX92</accession>
<comment type="caution">
    <text evidence="2">The sequence shown here is derived from an EMBL/GenBank/DDBJ whole genome shotgun (WGS) entry which is preliminary data.</text>
</comment>
<organism evidence="2 3">
    <name type="scientific">Rubus argutus</name>
    <name type="common">Southern blackberry</name>
    <dbReference type="NCBI Taxonomy" id="59490"/>
    <lineage>
        <taxon>Eukaryota</taxon>
        <taxon>Viridiplantae</taxon>
        <taxon>Streptophyta</taxon>
        <taxon>Embryophyta</taxon>
        <taxon>Tracheophyta</taxon>
        <taxon>Spermatophyta</taxon>
        <taxon>Magnoliopsida</taxon>
        <taxon>eudicotyledons</taxon>
        <taxon>Gunneridae</taxon>
        <taxon>Pentapetalae</taxon>
        <taxon>rosids</taxon>
        <taxon>fabids</taxon>
        <taxon>Rosales</taxon>
        <taxon>Rosaceae</taxon>
        <taxon>Rosoideae</taxon>
        <taxon>Rosoideae incertae sedis</taxon>
        <taxon>Rubus</taxon>
    </lineage>
</organism>
<name>A0AAW1VX92_RUBAR</name>
<feature type="compositionally biased region" description="Low complexity" evidence="1">
    <location>
        <begin position="38"/>
        <end position="53"/>
    </location>
</feature>
<evidence type="ECO:0000313" key="3">
    <source>
        <dbReference type="Proteomes" id="UP001457282"/>
    </source>
</evidence>
<evidence type="ECO:0000256" key="1">
    <source>
        <dbReference type="SAM" id="MobiDB-lite"/>
    </source>
</evidence>
<gene>
    <name evidence="2" type="ORF">M0R45_036342</name>
</gene>
<evidence type="ECO:0000313" key="2">
    <source>
        <dbReference type="EMBL" id="KAK9912480.1"/>
    </source>
</evidence>
<feature type="region of interest" description="Disordered" evidence="1">
    <location>
        <begin position="1"/>
        <end position="70"/>
    </location>
</feature>
<dbReference type="AlphaFoldDB" id="A0AAW1VX92"/>